<dbReference type="EMBL" id="KZ678151">
    <property type="protein sequence ID" value="PSN59992.1"/>
    <property type="molecule type" value="Genomic_DNA"/>
</dbReference>
<proteinExistence type="predicted"/>
<dbReference type="Proteomes" id="UP000240883">
    <property type="component" value="Unassembled WGS sequence"/>
</dbReference>
<organism evidence="1 2">
    <name type="scientific">Corynespora cassiicola Philippines</name>
    <dbReference type="NCBI Taxonomy" id="1448308"/>
    <lineage>
        <taxon>Eukaryota</taxon>
        <taxon>Fungi</taxon>
        <taxon>Dikarya</taxon>
        <taxon>Ascomycota</taxon>
        <taxon>Pezizomycotina</taxon>
        <taxon>Dothideomycetes</taxon>
        <taxon>Pleosporomycetidae</taxon>
        <taxon>Pleosporales</taxon>
        <taxon>Corynesporascaceae</taxon>
        <taxon>Corynespora</taxon>
    </lineage>
</organism>
<dbReference type="InterPro" id="IPR023393">
    <property type="entry name" value="START-like_dom_sf"/>
</dbReference>
<dbReference type="Pfam" id="PF10604">
    <property type="entry name" value="Polyketide_cyc2"/>
    <property type="match status" value="1"/>
</dbReference>
<sequence length="152" mass="17167">MYILGDTVEIAASPEKVREKFLDFSQIPNYHKDGFFKAISPAVPDKPLEPGDVMHNTVDGMTFKPVVLENSPAALRWVGSIPGLFSGEHIFRFDPSTKTPGGTTFVQEEKFTGALQFLMGDNFFERSVGLKEKTQKGFEQFNRDLKRWCEES</sequence>
<dbReference type="STRING" id="1448308.A0A2T2N3H4"/>
<dbReference type="AlphaFoldDB" id="A0A2T2N3H4"/>
<dbReference type="PANTHER" id="PTHR36166:SF1">
    <property type="entry name" value="SRPBCC DOMAIN-CONTAINING PROTEIN"/>
    <property type="match status" value="1"/>
</dbReference>
<dbReference type="CDD" id="cd07822">
    <property type="entry name" value="SRPBCC_4"/>
    <property type="match status" value="1"/>
</dbReference>
<reference evidence="1 2" key="1">
    <citation type="journal article" date="2018" name="Front. Microbiol.">
        <title>Genome-Wide Analysis of Corynespora cassiicola Leaf Fall Disease Putative Effectors.</title>
        <authorList>
            <person name="Lopez D."/>
            <person name="Ribeiro S."/>
            <person name="Label P."/>
            <person name="Fumanal B."/>
            <person name="Venisse J.S."/>
            <person name="Kohler A."/>
            <person name="de Oliveira R.R."/>
            <person name="Labutti K."/>
            <person name="Lipzen A."/>
            <person name="Lail K."/>
            <person name="Bauer D."/>
            <person name="Ohm R.A."/>
            <person name="Barry K.W."/>
            <person name="Spatafora J."/>
            <person name="Grigoriev I.V."/>
            <person name="Martin F.M."/>
            <person name="Pujade-Renaud V."/>
        </authorList>
    </citation>
    <scope>NUCLEOTIDE SEQUENCE [LARGE SCALE GENOMIC DNA]</scope>
    <source>
        <strain evidence="1 2">Philippines</strain>
    </source>
</reference>
<evidence type="ECO:0000313" key="1">
    <source>
        <dbReference type="EMBL" id="PSN59992.1"/>
    </source>
</evidence>
<name>A0A2T2N3H4_CORCC</name>
<dbReference type="SUPFAM" id="SSF55961">
    <property type="entry name" value="Bet v1-like"/>
    <property type="match status" value="1"/>
</dbReference>
<gene>
    <name evidence="1" type="ORF">BS50DRAFT_579511</name>
</gene>
<dbReference type="PANTHER" id="PTHR36166">
    <property type="entry name" value="CHROMOSOME 9, WHOLE GENOME SHOTGUN SEQUENCE"/>
    <property type="match status" value="1"/>
</dbReference>
<dbReference type="Gene3D" id="3.30.530.20">
    <property type="match status" value="1"/>
</dbReference>
<dbReference type="InterPro" id="IPR019587">
    <property type="entry name" value="Polyketide_cyclase/dehydratase"/>
</dbReference>
<evidence type="ECO:0000313" key="2">
    <source>
        <dbReference type="Proteomes" id="UP000240883"/>
    </source>
</evidence>
<keyword evidence="2" id="KW-1185">Reference proteome</keyword>
<protein>
    <submittedName>
        <fullName evidence="1">Uncharacterized protein</fullName>
    </submittedName>
</protein>
<accession>A0A2T2N3H4</accession>
<dbReference type="OrthoDB" id="509124at2759"/>